<evidence type="ECO:0000259" key="2">
    <source>
        <dbReference type="Pfam" id="PF08327"/>
    </source>
</evidence>
<proteinExistence type="inferred from homology"/>
<gene>
    <name evidence="3" type="ORF">HDA37_005325</name>
</gene>
<feature type="domain" description="Activator of Hsp90 ATPase homologue 1/2-like C-terminal" evidence="2">
    <location>
        <begin position="36"/>
        <end position="167"/>
    </location>
</feature>
<dbReference type="EMBL" id="JACCCZ010000001">
    <property type="protein sequence ID" value="NYG05040.1"/>
    <property type="molecule type" value="Genomic_DNA"/>
</dbReference>
<protein>
    <submittedName>
        <fullName evidence="3">Uncharacterized protein YndB with AHSA1/START domain</fullName>
    </submittedName>
</protein>
<accession>A0A852W8Y8</accession>
<dbReference type="SUPFAM" id="SSF55961">
    <property type="entry name" value="Bet v1-like"/>
    <property type="match status" value="1"/>
</dbReference>
<organism evidence="3 4">
    <name type="scientific">Pseudonocardia alni</name>
    <name type="common">Amycolata alni</name>
    <dbReference type="NCBI Taxonomy" id="33907"/>
    <lineage>
        <taxon>Bacteria</taxon>
        <taxon>Bacillati</taxon>
        <taxon>Actinomycetota</taxon>
        <taxon>Actinomycetes</taxon>
        <taxon>Pseudonocardiales</taxon>
        <taxon>Pseudonocardiaceae</taxon>
        <taxon>Pseudonocardia</taxon>
    </lineage>
</organism>
<dbReference type="InterPro" id="IPR013538">
    <property type="entry name" value="ASHA1/2-like_C"/>
</dbReference>
<dbReference type="AlphaFoldDB" id="A0A852W8Y8"/>
<dbReference type="Pfam" id="PF08327">
    <property type="entry name" value="AHSA1"/>
    <property type="match status" value="1"/>
</dbReference>
<dbReference type="Gene3D" id="3.30.530.20">
    <property type="match status" value="1"/>
</dbReference>
<name>A0A852W8Y8_PSEA5</name>
<evidence type="ECO:0000313" key="3">
    <source>
        <dbReference type="EMBL" id="NYG05040.1"/>
    </source>
</evidence>
<dbReference type="InterPro" id="IPR023393">
    <property type="entry name" value="START-like_dom_sf"/>
</dbReference>
<keyword evidence="4" id="KW-1185">Reference proteome</keyword>
<reference evidence="3 4" key="1">
    <citation type="submission" date="2020-07" db="EMBL/GenBank/DDBJ databases">
        <title>Sequencing the genomes of 1000 actinobacteria strains.</title>
        <authorList>
            <person name="Klenk H.-P."/>
        </authorList>
    </citation>
    <scope>NUCLEOTIDE SEQUENCE [LARGE SCALE GENOMIC DNA]</scope>
    <source>
        <strain evidence="3 4">DSM 44749</strain>
    </source>
</reference>
<dbReference type="CDD" id="cd07826">
    <property type="entry name" value="SRPBCC_CalC_Aha1-like_9"/>
    <property type="match status" value="1"/>
</dbReference>
<dbReference type="GeneID" id="98054973"/>
<comment type="caution">
    <text evidence="3">The sequence shown here is derived from an EMBL/GenBank/DDBJ whole genome shotgun (WGS) entry which is preliminary data.</text>
</comment>
<sequence length="170" mass="18829">MSTTGTTGTTGTRGTRGTAIETVDDLPAIRITREFDAPPERVFDAHVDENEVVRWLGPRGLTMTVHRWDAETGGGYRYTHADDGGEYRFFGSFHEVRAPERIVQTFAFEGFRDSVCLETMTLTPLPGGRTRLVAQSLYDSFAARDAMLASGMDVGVNEGYERLDELLASR</sequence>
<evidence type="ECO:0000256" key="1">
    <source>
        <dbReference type="ARBA" id="ARBA00006817"/>
    </source>
</evidence>
<comment type="similarity">
    <text evidence="1">Belongs to the AHA1 family.</text>
</comment>
<dbReference type="RefSeq" id="WP_179762592.1">
    <property type="nucleotide sequence ID" value="NZ_BAAAJZ010000011.1"/>
</dbReference>
<dbReference type="Proteomes" id="UP000549695">
    <property type="component" value="Unassembled WGS sequence"/>
</dbReference>
<evidence type="ECO:0000313" key="4">
    <source>
        <dbReference type="Proteomes" id="UP000549695"/>
    </source>
</evidence>